<dbReference type="HOGENOM" id="CLU_1481285_0_0_9"/>
<keyword evidence="1" id="KW-0472">Membrane</keyword>
<protein>
    <submittedName>
        <fullName evidence="2">Uncharacterized protein</fullName>
    </submittedName>
</protein>
<dbReference type="EMBL" id="CP002547">
    <property type="protein sequence ID" value="ADY56233.1"/>
    <property type="molecule type" value="Genomic_DNA"/>
</dbReference>
<keyword evidence="3" id="KW-1185">Reference proteome</keyword>
<dbReference type="KEGG" id="sgy:Sgly_1937"/>
<accession>F0T0U4</accession>
<name>F0T0U4_SYNGF</name>
<evidence type="ECO:0000313" key="2">
    <source>
        <dbReference type="EMBL" id="ADY56233.1"/>
    </source>
</evidence>
<dbReference type="RefSeq" id="WP_013625101.1">
    <property type="nucleotide sequence ID" value="NC_015172.1"/>
</dbReference>
<evidence type="ECO:0000256" key="1">
    <source>
        <dbReference type="SAM" id="Phobius"/>
    </source>
</evidence>
<organism evidence="2 3">
    <name type="scientific">Syntrophobotulus glycolicus (strain DSM 8271 / FlGlyR)</name>
    <dbReference type="NCBI Taxonomy" id="645991"/>
    <lineage>
        <taxon>Bacteria</taxon>
        <taxon>Bacillati</taxon>
        <taxon>Bacillota</taxon>
        <taxon>Clostridia</taxon>
        <taxon>Eubacteriales</taxon>
        <taxon>Desulfitobacteriaceae</taxon>
        <taxon>Syntrophobotulus</taxon>
    </lineage>
</organism>
<dbReference type="Proteomes" id="UP000007488">
    <property type="component" value="Chromosome"/>
</dbReference>
<reference evidence="3" key="2">
    <citation type="submission" date="2011-02" db="EMBL/GenBank/DDBJ databases">
        <title>The complete genome of Syntrophobotulus glycolicus DSM 8271.</title>
        <authorList>
            <person name="Lucas S."/>
            <person name="Copeland A."/>
            <person name="Lapidus A."/>
            <person name="Bruce D."/>
            <person name="Goodwin L."/>
            <person name="Pitluck S."/>
            <person name="Kyrpides N."/>
            <person name="Mavromatis K."/>
            <person name="Pagani I."/>
            <person name="Ivanova N."/>
            <person name="Mikhailova N."/>
            <person name="Chertkov O."/>
            <person name="Held B."/>
            <person name="Detter J.C."/>
            <person name="Tapia R."/>
            <person name="Han C."/>
            <person name="Land M."/>
            <person name="Hauser L."/>
            <person name="Markowitz V."/>
            <person name="Cheng J.-F."/>
            <person name="Hugenholtz P."/>
            <person name="Woyke T."/>
            <person name="Wu D."/>
            <person name="Spring S."/>
            <person name="Schroeder M."/>
            <person name="Brambilla E."/>
            <person name="Klenk H.-P."/>
            <person name="Eisen J.A."/>
        </authorList>
    </citation>
    <scope>NUCLEOTIDE SEQUENCE [LARGE SCALE GENOMIC DNA]</scope>
    <source>
        <strain evidence="3">DSM 8271 / FlGlyR</strain>
    </source>
</reference>
<evidence type="ECO:0000313" key="3">
    <source>
        <dbReference type="Proteomes" id="UP000007488"/>
    </source>
</evidence>
<proteinExistence type="predicted"/>
<sequence>MKPKKIYFIVFSLIMIGVTAVFVHYLYLPKWQETVHNQAGLKQKEAMLEKAREQSDNFGQLKEDTMALSTKAANLEKNFPQALDKQEIALLLYHQTRKYGLSLKELSFDSPKNEGSVLTLVLNLRCEGTENGILTFLEKLNSDSAYKFTIDSTIMGFAENIVTVKVKMTAYAFTPQADRLPD</sequence>
<dbReference type="STRING" id="645991.Sgly_1937"/>
<gene>
    <name evidence="2" type="ordered locus">Sgly_1937</name>
</gene>
<feature type="transmembrane region" description="Helical" evidence="1">
    <location>
        <begin position="6"/>
        <end position="28"/>
    </location>
</feature>
<dbReference type="eggNOG" id="ENOG5033KGT">
    <property type="taxonomic scope" value="Bacteria"/>
</dbReference>
<dbReference type="AlphaFoldDB" id="F0T0U4"/>
<keyword evidence="1" id="KW-1133">Transmembrane helix</keyword>
<keyword evidence="1" id="KW-0812">Transmembrane</keyword>
<reference evidence="2 3" key="1">
    <citation type="journal article" date="2011" name="Stand. Genomic Sci.">
        <title>Complete genome sequence of Syntrophobotulus glycolicus type strain (FlGlyR).</title>
        <authorList>
            <person name="Han C."/>
            <person name="Mwirichia R."/>
            <person name="Chertkov O."/>
            <person name="Held B."/>
            <person name="Lapidus A."/>
            <person name="Nolan M."/>
            <person name="Lucas S."/>
            <person name="Hammon N."/>
            <person name="Deshpande S."/>
            <person name="Cheng J.F."/>
            <person name="Tapia R."/>
            <person name="Goodwin L."/>
            <person name="Pitluck S."/>
            <person name="Huntemann M."/>
            <person name="Liolios K."/>
            <person name="Ivanova N."/>
            <person name="Pagani I."/>
            <person name="Mavromatis K."/>
            <person name="Ovchinikova G."/>
            <person name="Pati A."/>
            <person name="Chen A."/>
            <person name="Palaniappan K."/>
            <person name="Land M."/>
            <person name="Hauser L."/>
            <person name="Brambilla E.M."/>
            <person name="Rohde M."/>
            <person name="Spring S."/>
            <person name="Sikorski J."/>
            <person name="Goker M."/>
            <person name="Woyke T."/>
            <person name="Bristow J."/>
            <person name="Eisen J.A."/>
            <person name="Markowitz V."/>
            <person name="Hugenholtz P."/>
            <person name="Kyrpides N.C."/>
            <person name="Klenk H.P."/>
            <person name="Detter J.C."/>
        </authorList>
    </citation>
    <scope>NUCLEOTIDE SEQUENCE [LARGE SCALE GENOMIC DNA]</scope>
    <source>
        <strain evidence="3">DSM 8271 / FlGlyR</strain>
    </source>
</reference>